<reference evidence="2 3" key="1">
    <citation type="submission" date="2016-06" db="EMBL/GenBank/DDBJ databases">
        <authorList>
            <person name="Kjaerup R.B."/>
            <person name="Dalgaard T.S."/>
            <person name="Juul-Madsen H.R."/>
        </authorList>
    </citation>
    <scope>NUCLEOTIDE SEQUENCE [LARGE SCALE GENOMIC DNA]</scope>
    <source>
        <strain evidence="2 3">GCSL-Mp3</strain>
    </source>
</reference>
<name>A0A1B8H6W5_9GAMM</name>
<dbReference type="PROSITE" id="PS51257">
    <property type="entry name" value="PROKAR_LIPOPROTEIN"/>
    <property type="match status" value="1"/>
</dbReference>
<organism evidence="2 3">
    <name type="scientific">Morganella psychrotolerans</name>
    <dbReference type="NCBI Taxonomy" id="368603"/>
    <lineage>
        <taxon>Bacteria</taxon>
        <taxon>Pseudomonadati</taxon>
        <taxon>Pseudomonadota</taxon>
        <taxon>Gammaproteobacteria</taxon>
        <taxon>Enterobacterales</taxon>
        <taxon>Morganellaceae</taxon>
        <taxon>Morganella</taxon>
    </lineage>
</organism>
<evidence type="ECO:0000313" key="2">
    <source>
        <dbReference type="EMBL" id="OBU04815.1"/>
    </source>
</evidence>
<evidence type="ECO:0000313" key="3">
    <source>
        <dbReference type="Proteomes" id="UP000092247"/>
    </source>
</evidence>
<dbReference type="EMBL" id="LZEX01000034">
    <property type="protein sequence ID" value="OBU04815.1"/>
    <property type="molecule type" value="Genomic_DNA"/>
</dbReference>
<comment type="caution">
    <text evidence="2">The sequence shown here is derived from an EMBL/GenBank/DDBJ whole genome shotgun (WGS) entry which is preliminary data.</text>
</comment>
<evidence type="ECO:0000259" key="1">
    <source>
        <dbReference type="Pfam" id="PF12684"/>
    </source>
</evidence>
<dbReference type="InterPro" id="IPR024432">
    <property type="entry name" value="Put_RecE_PDDEXK-like_dom"/>
</dbReference>
<accession>A0A1B8H6W5</accession>
<dbReference type="Pfam" id="PF12684">
    <property type="entry name" value="DUF3799"/>
    <property type="match status" value="1"/>
</dbReference>
<gene>
    <name evidence="2" type="ORF">AYY17_07930</name>
</gene>
<dbReference type="InterPro" id="IPR011604">
    <property type="entry name" value="PDDEXK-like_dom_sf"/>
</dbReference>
<sequence length="567" mass="63156">MAATNKERMDANLAAAILSSCTGDTFPAQELNDLIARINGDKAKPELAKYDNIVFRVGIAATSSTCLQSLPDDQCIAALSHIISNMDKYPATSDKKQYFESLCVADVSPAAKNDKQTVYLSGESEEMITTQECQAAAEPPHFEPGRYPEITNDDYHASNGISSTMLKDARISLMYYHRRHITKAIQRERSEALDFGSLFHTLVLEPEKLDEEFSLQPVIPAGAFTNTESMKKWIESHNAGLVPVMTPEQLKAEIEAHNATLPQPIPLSGSVDEIGSLYVSLPDAFCTIPEHEKHTAAAMKACIKTYNNTLPVPLKTSGSREALLEQLAEINQELVDAERSKPEPVKTSGKKEDLAQSIKAAYPEAVFADELMQAWQADGSRIRIYDGQLALGKAMQQAVYEHPEIKPLINHPGRAVEVSYYGIDEDTGIEVRVRPDLEISTTDSRIGFDLKSVSLGRFKQDAIEAMIRREIFNRDYHVSAAMYCDIAELDQFFWIFVNKDENYNWVAVVEASPDLLELGRLEYKQTLRDIRQAMDTDVWPGPVTTTLTIGLGDFDMRRLEALRLNAA</sequence>
<dbReference type="Gene3D" id="3.90.320.10">
    <property type="match status" value="2"/>
</dbReference>
<dbReference type="AlphaFoldDB" id="A0A1B8H6W5"/>
<dbReference type="Proteomes" id="UP000092247">
    <property type="component" value="Unassembled WGS sequence"/>
</dbReference>
<feature type="domain" description="Putative exodeoxyribonuclease 8 PDDEXK-like" evidence="1">
    <location>
        <begin position="384"/>
        <end position="541"/>
    </location>
</feature>
<protein>
    <submittedName>
        <fullName evidence="2">DNA breaking-rejoining protein</fullName>
    </submittedName>
</protein>
<proteinExistence type="predicted"/>
<dbReference type="RefSeq" id="WP_067424696.1">
    <property type="nucleotide sequence ID" value="NZ_LZEX01000034.1"/>
</dbReference>